<evidence type="ECO:0000256" key="4">
    <source>
        <dbReference type="ARBA" id="ARBA00014232"/>
    </source>
</evidence>
<evidence type="ECO:0000256" key="6">
    <source>
        <dbReference type="ARBA" id="ARBA00022454"/>
    </source>
</evidence>
<dbReference type="InterPro" id="IPR025783">
    <property type="entry name" value="Set9_fungi"/>
</dbReference>
<evidence type="ECO:0000256" key="1">
    <source>
        <dbReference type="ARBA" id="ARBA00001984"/>
    </source>
</evidence>
<evidence type="ECO:0000256" key="12">
    <source>
        <dbReference type="ARBA" id="ARBA00024057"/>
    </source>
</evidence>
<accession>A0AAE0N3J4</accession>
<evidence type="ECO:0000256" key="13">
    <source>
        <dbReference type="ARBA" id="ARBA00030653"/>
    </source>
</evidence>
<gene>
    <name evidence="17" type="ORF">B0T24DRAFT_361132</name>
</gene>
<dbReference type="SMART" id="SM00317">
    <property type="entry name" value="SET"/>
    <property type="match status" value="1"/>
</dbReference>
<dbReference type="PANTHER" id="PTHR12977:SF4">
    <property type="entry name" value="HISTONE-LYSINE N-METHYLTRANSFERASE KMT5B"/>
    <property type="match status" value="1"/>
</dbReference>
<evidence type="ECO:0000256" key="9">
    <source>
        <dbReference type="ARBA" id="ARBA00022691"/>
    </source>
</evidence>
<dbReference type="PROSITE" id="PS50280">
    <property type="entry name" value="SET"/>
    <property type="match status" value="1"/>
</dbReference>
<dbReference type="CDD" id="cd10524">
    <property type="entry name" value="SET_Suv4-20-like"/>
    <property type="match status" value="1"/>
</dbReference>
<dbReference type="SUPFAM" id="SSF82199">
    <property type="entry name" value="SET domain"/>
    <property type="match status" value="1"/>
</dbReference>
<evidence type="ECO:0000256" key="5">
    <source>
        <dbReference type="ARBA" id="ARBA00015413"/>
    </source>
</evidence>
<dbReference type="Proteomes" id="UP001287356">
    <property type="component" value="Unassembled WGS sequence"/>
</dbReference>
<dbReference type="InterPro" id="IPR041938">
    <property type="entry name" value="Hist-Lys_N-MTase_N"/>
</dbReference>
<feature type="compositionally biased region" description="Low complexity" evidence="15">
    <location>
        <begin position="561"/>
        <end position="570"/>
    </location>
</feature>
<dbReference type="EMBL" id="JAULSN010000006">
    <property type="protein sequence ID" value="KAK3369462.1"/>
    <property type="molecule type" value="Genomic_DNA"/>
</dbReference>
<dbReference type="InterPro" id="IPR046341">
    <property type="entry name" value="SET_dom_sf"/>
</dbReference>
<dbReference type="EC" id="2.1.1.372" evidence="12"/>
<dbReference type="Pfam" id="PF00856">
    <property type="entry name" value="SET"/>
    <property type="match status" value="1"/>
</dbReference>
<protein>
    <recommendedName>
        <fullName evidence="5">Histone-lysine N-methyltransferase SET9</fullName>
        <ecNumber evidence="12">2.1.1.372</ecNumber>
    </recommendedName>
    <alternativeName>
        <fullName evidence="4">Histone-lysine N-methyltransferase set9</fullName>
    </alternativeName>
    <alternativeName>
        <fullName evidence="13">SET domain protein 9</fullName>
    </alternativeName>
</protein>
<evidence type="ECO:0000256" key="10">
    <source>
        <dbReference type="ARBA" id="ARBA00022853"/>
    </source>
</evidence>
<comment type="function">
    <text evidence="1">Histone methyltransferase that trimethylates 'Lys-20' of histone H4 to form H4K20me3.</text>
</comment>
<organism evidence="17 18">
    <name type="scientific">Lasiosphaeria ovina</name>
    <dbReference type="NCBI Taxonomy" id="92902"/>
    <lineage>
        <taxon>Eukaryota</taxon>
        <taxon>Fungi</taxon>
        <taxon>Dikarya</taxon>
        <taxon>Ascomycota</taxon>
        <taxon>Pezizomycotina</taxon>
        <taxon>Sordariomycetes</taxon>
        <taxon>Sordariomycetidae</taxon>
        <taxon>Sordariales</taxon>
        <taxon>Lasiosphaeriaceae</taxon>
        <taxon>Lasiosphaeria</taxon>
    </lineage>
</organism>
<evidence type="ECO:0000256" key="11">
    <source>
        <dbReference type="ARBA" id="ARBA00023242"/>
    </source>
</evidence>
<name>A0AAE0N3J4_9PEZI</name>
<evidence type="ECO:0000313" key="17">
    <source>
        <dbReference type="EMBL" id="KAK3369462.1"/>
    </source>
</evidence>
<evidence type="ECO:0000256" key="8">
    <source>
        <dbReference type="ARBA" id="ARBA00022679"/>
    </source>
</evidence>
<feature type="region of interest" description="Disordered" evidence="15">
    <location>
        <begin position="271"/>
        <end position="301"/>
    </location>
</feature>
<dbReference type="GO" id="GO:0005634">
    <property type="term" value="C:nucleus"/>
    <property type="evidence" value="ECO:0007669"/>
    <property type="project" value="UniProtKB-SubCell"/>
</dbReference>
<dbReference type="AlphaFoldDB" id="A0AAE0N3J4"/>
<sequence length="731" mass="80517">MPRTPASAAKKQQLTLGQLAAYDDILTDALVDHTFYWTVIPKNRNSYHPSRGVKEEEITKTIQEHLILDPDLATAEEKLLATAGLKKFFNGLKSPKEREDFRAHLRRYMSVYLPDCPFEVNATNRYTIVTNEASITARRYVKRNETVKYLSGIQVVISPEEEAEMTSRKKDFSIIVSSRSKSTSLFMGPARFANHDCNANARLVTRGQAGIEIIACRDIEVGEEITVTYGESYFGEDNCECLCQTCENNLANGWTQADGSLSIKTSIEEDGSQGYSLRRRRRDDSVAGAGSRTPSVTPDIRPRVLKRYKSQVMLGDRASTTDSAGPGRFELSGNFRKRKREITALGTPPITPSKRQKTTLYDIVPIPLGSASSRGSSVVELSCSPFSSEGGHSNVTDVTSPGAESPEPLVLSPDPTPIKRVAEVLKREEGAFEIDVQRIPEAVSPTAESQAGRLAILPTIEATAPTDQSNMTIITASSSSIVFQAANSTSAVPAVGASLQVSVATRSKASRKSVMTVAEMIDASDVTMVEVTPTKPSQQHDHIAPETPTSAVKSRQESASRESSPAPSRQYRVPGDYTLTPLLLADRETAWIHCTNCNAAFVQKDAYYTRANCPRCERHSKLYGYIWPKTQPAGRGDKEERILDHRVVNRFLGPEDEAKIRGRQYWKDRLLAEKASSQSLGQYVEEIFEVRGRSMAREGTSDQHRSVDDAAALGLRRSGRARRVSAKITAD</sequence>
<feature type="compositionally biased region" description="Polar residues" evidence="15">
    <location>
        <begin position="384"/>
        <end position="399"/>
    </location>
</feature>
<keyword evidence="10" id="KW-0156">Chromatin regulator</keyword>
<evidence type="ECO:0000256" key="2">
    <source>
        <dbReference type="ARBA" id="ARBA00004123"/>
    </source>
</evidence>
<dbReference type="Gene3D" id="2.170.270.10">
    <property type="entry name" value="SET domain"/>
    <property type="match status" value="1"/>
</dbReference>
<comment type="subcellular location">
    <subcellularLocation>
        <location evidence="3">Chromosome</location>
    </subcellularLocation>
    <subcellularLocation>
        <location evidence="2">Nucleus</location>
    </subcellularLocation>
</comment>
<feature type="region of interest" description="Disordered" evidence="15">
    <location>
        <begin position="533"/>
        <end position="572"/>
    </location>
</feature>
<proteinExistence type="predicted"/>
<evidence type="ECO:0000256" key="15">
    <source>
        <dbReference type="SAM" id="MobiDB-lite"/>
    </source>
</evidence>
<evidence type="ECO:0000256" key="14">
    <source>
        <dbReference type="ARBA" id="ARBA00048081"/>
    </source>
</evidence>
<dbReference type="GO" id="GO:0005694">
    <property type="term" value="C:chromosome"/>
    <property type="evidence" value="ECO:0007669"/>
    <property type="project" value="UniProtKB-SubCell"/>
</dbReference>
<dbReference type="PANTHER" id="PTHR12977">
    <property type="entry name" value="SUPPRESSOR OF VARIEGATION 4-20-RELATED"/>
    <property type="match status" value="1"/>
</dbReference>
<comment type="caution">
    <text evidence="17">The sequence shown here is derived from an EMBL/GenBank/DDBJ whole genome shotgun (WGS) entry which is preliminary data.</text>
</comment>
<keyword evidence="6" id="KW-0158">Chromosome</keyword>
<evidence type="ECO:0000259" key="16">
    <source>
        <dbReference type="PROSITE" id="PS50280"/>
    </source>
</evidence>
<keyword evidence="18" id="KW-1185">Reference proteome</keyword>
<reference evidence="17" key="2">
    <citation type="submission" date="2023-06" db="EMBL/GenBank/DDBJ databases">
        <authorList>
            <consortium name="Lawrence Berkeley National Laboratory"/>
            <person name="Haridas S."/>
            <person name="Hensen N."/>
            <person name="Bonometti L."/>
            <person name="Westerberg I."/>
            <person name="Brannstrom I.O."/>
            <person name="Guillou S."/>
            <person name="Cros-Aarteil S."/>
            <person name="Calhoun S."/>
            <person name="Kuo A."/>
            <person name="Mondo S."/>
            <person name="Pangilinan J."/>
            <person name="Riley R."/>
            <person name="Labutti K."/>
            <person name="Andreopoulos B."/>
            <person name="Lipzen A."/>
            <person name="Chen C."/>
            <person name="Yanf M."/>
            <person name="Daum C."/>
            <person name="Ng V."/>
            <person name="Clum A."/>
            <person name="Steindorff A."/>
            <person name="Ohm R."/>
            <person name="Martin F."/>
            <person name="Silar P."/>
            <person name="Natvig D."/>
            <person name="Lalanne C."/>
            <person name="Gautier V."/>
            <person name="Ament-Velasquez S.L."/>
            <person name="Kruys A."/>
            <person name="Hutchinson M.I."/>
            <person name="Powell A.J."/>
            <person name="Barry K."/>
            <person name="Miller A.N."/>
            <person name="Grigoriev I.V."/>
            <person name="Debuchy R."/>
            <person name="Gladieux P."/>
            <person name="Thoren M.H."/>
            <person name="Johannesson H."/>
        </authorList>
    </citation>
    <scope>NUCLEOTIDE SEQUENCE</scope>
    <source>
        <strain evidence="17">CBS 958.72</strain>
    </source>
</reference>
<evidence type="ECO:0000256" key="3">
    <source>
        <dbReference type="ARBA" id="ARBA00004286"/>
    </source>
</evidence>
<dbReference type="Gene3D" id="1.10.10.1700">
    <property type="entry name" value="Histone-lysine N-methyltransferase"/>
    <property type="match status" value="1"/>
</dbReference>
<dbReference type="InterPro" id="IPR039977">
    <property type="entry name" value="Suv4-20/Set9"/>
</dbReference>
<reference evidence="17" key="1">
    <citation type="journal article" date="2023" name="Mol. Phylogenet. Evol.">
        <title>Genome-scale phylogeny and comparative genomics of the fungal order Sordariales.</title>
        <authorList>
            <person name="Hensen N."/>
            <person name="Bonometti L."/>
            <person name="Westerberg I."/>
            <person name="Brannstrom I.O."/>
            <person name="Guillou S."/>
            <person name="Cros-Aarteil S."/>
            <person name="Calhoun S."/>
            <person name="Haridas S."/>
            <person name="Kuo A."/>
            <person name="Mondo S."/>
            <person name="Pangilinan J."/>
            <person name="Riley R."/>
            <person name="LaButti K."/>
            <person name="Andreopoulos B."/>
            <person name="Lipzen A."/>
            <person name="Chen C."/>
            <person name="Yan M."/>
            <person name="Daum C."/>
            <person name="Ng V."/>
            <person name="Clum A."/>
            <person name="Steindorff A."/>
            <person name="Ohm R.A."/>
            <person name="Martin F."/>
            <person name="Silar P."/>
            <person name="Natvig D.O."/>
            <person name="Lalanne C."/>
            <person name="Gautier V."/>
            <person name="Ament-Velasquez S.L."/>
            <person name="Kruys A."/>
            <person name="Hutchinson M.I."/>
            <person name="Powell A.J."/>
            <person name="Barry K."/>
            <person name="Miller A.N."/>
            <person name="Grigoriev I.V."/>
            <person name="Debuchy R."/>
            <person name="Gladieux P."/>
            <person name="Hiltunen Thoren M."/>
            <person name="Johannesson H."/>
        </authorList>
    </citation>
    <scope>NUCLEOTIDE SEQUENCE</scope>
    <source>
        <strain evidence="17">CBS 958.72</strain>
    </source>
</reference>
<keyword evidence="9" id="KW-0949">S-adenosyl-L-methionine</keyword>
<feature type="domain" description="SET" evidence="16">
    <location>
        <begin position="116"/>
        <end position="230"/>
    </location>
</feature>
<evidence type="ECO:0000313" key="18">
    <source>
        <dbReference type="Proteomes" id="UP001287356"/>
    </source>
</evidence>
<keyword evidence="11" id="KW-0539">Nucleus</keyword>
<feature type="region of interest" description="Disordered" evidence="15">
    <location>
        <begin position="384"/>
        <end position="415"/>
    </location>
</feature>
<dbReference type="InterPro" id="IPR001214">
    <property type="entry name" value="SET_dom"/>
</dbReference>
<comment type="catalytic activity">
    <reaction evidence="14">
        <text>L-lysyl(20)-[histone H4] + 3 S-adenosyl-L-methionine = N(6),N(6),N(6)-trimethyl-L-lysyl(20)-[histone H4] + 3 S-adenosyl-L-homocysteine + 3 H(+)</text>
        <dbReference type="Rhea" id="RHEA:64456"/>
        <dbReference type="Rhea" id="RHEA-COMP:15554"/>
        <dbReference type="Rhea" id="RHEA-COMP:15998"/>
        <dbReference type="ChEBI" id="CHEBI:15378"/>
        <dbReference type="ChEBI" id="CHEBI:29969"/>
        <dbReference type="ChEBI" id="CHEBI:57856"/>
        <dbReference type="ChEBI" id="CHEBI:59789"/>
        <dbReference type="ChEBI" id="CHEBI:61961"/>
        <dbReference type="EC" id="2.1.1.372"/>
    </reaction>
</comment>
<evidence type="ECO:0000256" key="7">
    <source>
        <dbReference type="ARBA" id="ARBA00022603"/>
    </source>
</evidence>
<dbReference type="GO" id="GO:0032259">
    <property type="term" value="P:methylation"/>
    <property type="evidence" value="ECO:0007669"/>
    <property type="project" value="UniProtKB-KW"/>
</dbReference>
<keyword evidence="7" id="KW-0489">Methyltransferase</keyword>
<dbReference type="PROSITE" id="PS51567">
    <property type="entry name" value="SAM_MT43_SUVAR420_1"/>
    <property type="match status" value="1"/>
</dbReference>
<dbReference type="GO" id="GO:0140943">
    <property type="term" value="F:histone H4K20 trimethyltransferase activity"/>
    <property type="evidence" value="ECO:0007669"/>
    <property type="project" value="UniProtKB-EC"/>
</dbReference>
<keyword evidence="8" id="KW-0808">Transferase</keyword>